<dbReference type="SUPFAM" id="SSF52218">
    <property type="entry name" value="Flavoproteins"/>
    <property type="match status" value="1"/>
</dbReference>
<dbReference type="InterPro" id="IPR001226">
    <property type="entry name" value="Flavodoxin_CS"/>
</dbReference>
<evidence type="ECO:0000313" key="3">
    <source>
        <dbReference type="Proteomes" id="UP000317863"/>
    </source>
</evidence>
<protein>
    <recommendedName>
        <fullName evidence="1">Flavodoxin-like domain-containing protein</fullName>
    </recommendedName>
</protein>
<dbReference type="OrthoDB" id="307208at2"/>
<sequence length="165" mass="18381">MKYSIIYSSHTGNTKLLAESIQSLLGENCIYFGEPDEKALEADVIFVGFWTDKGNCSDNLAIFMKKIENKKIFIFGTAGFGGAQSYFDRILSNVESNLKSSNNIIGRFMCQGKMGIAVRKRYESMLEKNPNDEGAKKSIENFDMASVHPDVNDISELKKAVEAVL</sequence>
<dbReference type="NCBIfam" id="NF045594">
    <property type="entry name" value="flavodox_BilS"/>
    <property type="match status" value="1"/>
</dbReference>
<dbReference type="GO" id="GO:0009055">
    <property type="term" value="F:electron transfer activity"/>
    <property type="evidence" value="ECO:0007669"/>
    <property type="project" value="InterPro"/>
</dbReference>
<organism evidence="2 3">
    <name type="scientific">Peptacetobacter hominis</name>
    <dbReference type="NCBI Taxonomy" id="2743610"/>
    <lineage>
        <taxon>Bacteria</taxon>
        <taxon>Bacillati</taxon>
        <taxon>Bacillota</taxon>
        <taxon>Clostridia</taxon>
        <taxon>Peptostreptococcales</taxon>
        <taxon>Peptostreptococcaceae</taxon>
        <taxon>Peptacetobacter</taxon>
    </lineage>
</organism>
<dbReference type="Pfam" id="PF12641">
    <property type="entry name" value="Flavodoxin_3"/>
    <property type="match status" value="1"/>
</dbReference>
<dbReference type="EMBL" id="SGJB01000012">
    <property type="protein sequence ID" value="TQQ84260.1"/>
    <property type="molecule type" value="Genomic_DNA"/>
</dbReference>
<keyword evidence="3" id="KW-1185">Reference proteome</keyword>
<dbReference type="InterPro" id="IPR054633">
    <property type="entry name" value="BilS"/>
</dbReference>
<feature type="domain" description="Flavodoxin-like" evidence="1">
    <location>
        <begin position="5"/>
        <end position="161"/>
    </location>
</feature>
<dbReference type="AlphaFoldDB" id="A0A544QU99"/>
<dbReference type="GO" id="GO:0010181">
    <property type="term" value="F:FMN binding"/>
    <property type="evidence" value="ECO:0007669"/>
    <property type="project" value="InterPro"/>
</dbReference>
<evidence type="ECO:0000313" key="2">
    <source>
        <dbReference type="EMBL" id="TQQ84260.1"/>
    </source>
</evidence>
<dbReference type="InterPro" id="IPR029039">
    <property type="entry name" value="Flavoprotein-like_sf"/>
</dbReference>
<dbReference type="PROSITE" id="PS00201">
    <property type="entry name" value="FLAVODOXIN"/>
    <property type="match status" value="1"/>
</dbReference>
<dbReference type="RefSeq" id="WP_142536240.1">
    <property type="nucleotide sequence ID" value="NZ_SGJB01000012.1"/>
</dbReference>
<dbReference type="Proteomes" id="UP000317863">
    <property type="component" value="Unassembled WGS sequence"/>
</dbReference>
<comment type="caution">
    <text evidence="2">The sequence shown here is derived from an EMBL/GenBank/DDBJ whole genome shotgun (WGS) entry which is preliminary data.</text>
</comment>
<dbReference type="InterPro" id="IPR008254">
    <property type="entry name" value="Flavodoxin/NO_synth"/>
</dbReference>
<reference evidence="2 3" key="1">
    <citation type="submission" date="2019-02" db="EMBL/GenBank/DDBJ databases">
        <title>Peptostreptococcaceae bacterium ZHW00191 nov., a new bacterium isolated from the human gut.</title>
        <authorList>
            <person name="Zhou H.-W."/>
            <person name="Chen X.-J."/>
        </authorList>
    </citation>
    <scope>NUCLEOTIDE SEQUENCE [LARGE SCALE GENOMIC DNA]</scope>
    <source>
        <strain evidence="2 3">ZHW00191</strain>
    </source>
</reference>
<dbReference type="Gene3D" id="3.40.50.360">
    <property type="match status" value="1"/>
</dbReference>
<accession>A0A544QU99</accession>
<evidence type="ECO:0000259" key="1">
    <source>
        <dbReference type="Pfam" id="PF12641"/>
    </source>
</evidence>
<proteinExistence type="predicted"/>
<name>A0A544QU99_9FIRM</name>
<gene>
    <name evidence="2" type="ORF">EXD82_07190</name>
</gene>
<dbReference type="GO" id="GO:0016651">
    <property type="term" value="F:oxidoreductase activity, acting on NAD(P)H"/>
    <property type="evidence" value="ECO:0007669"/>
    <property type="project" value="UniProtKB-ARBA"/>
</dbReference>